<comment type="caution">
    <text evidence="2">The sequence shown here is derived from an EMBL/GenBank/DDBJ whole genome shotgun (WGS) entry which is preliminary data.</text>
</comment>
<evidence type="ECO:0000313" key="3">
    <source>
        <dbReference type="Proteomes" id="UP000283269"/>
    </source>
</evidence>
<dbReference type="OrthoDB" id="419598at2759"/>
<dbReference type="PANTHER" id="PTHR43162:SF1">
    <property type="entry name" value="PRESTALK A DIFFERENTIATION PROTEIN A"/>
    <property type="match status" value="1"/>
</dbReference>
<dbReference type="PANTHER" id="PTHR43162">
    <property type="match status" value="1"/>
</dbReference>
<organism evidence="2 3">
    <name type="scientific">Psilocybe cyanescens</name>
    <dbReference type="NCBI Taxonomy" id="93625"/>
    <lineage>
        <taxon>Eukaryota</taxon>
        <taxon>Fungi</taxon>
        <taxon>Dikarya</taxon>
        <taxon>Basidiomycota</taxon>
        <taxon>Agaricomycotina</taxon>
        <taxon>Agaricomycetes</taxon>
        <taxon>Agaricomycetidae</taxon>
        <taxon>Agaricales</taxon>
        <taxon>Agaricineae</taxon>
        <taxon>Strophariaceae</taxon>
        <taxon>Psilocybe</taxon>
    </lineage>
</organism>
<reference evidence="2 3" key="1">
    <citation type="journal article" date="2018" name="Evol. Lett.">
        <title>Horizontal gene cluster transfer increased hallucinogenic mushroom diversity.</title>
        <authorList>
            <person name="Reynolds H.T."/>
            <person name="Vijayakumar V."/>
            <person name="Gluck-Thaler E."/>
            <person name="Korotkin H.B."/>
            <person name="Matheny P.B."/>
            <person name="Slot J.C."/>
        </authorList>
    </citation>
    <scope>NUCLEOTIDE SEQUENCE [LARGE SCALE GENOMIC DNA]</scope>
    <source>
        <strain evidence="2 3">2631</strain>
    </source>
</reference>
<feature type="domain" description="NAD-dependent epimerase/dehydratase" evidence="1">
    <location>
        <begin position="4"/>
        <end position="70"/>
    </location>
</feature>
<evidence type="ECO:0000313" key="2">
    <source>
        <dbReference type="EMBL" id="PPQ90529.1"/>
    </source>
</evidence>
<dbReference type="SUPFAM" id="SSF51735">
    <property type="entry name" value="NAD(P)-binding Rossmann-fold domains"/>
    <property type="match status" value="4"/>
</dbReference>
<name>A0A409XIF2_PSICY</name>
<dbReference type="InterPro" id="IPR036291">
    <property type="entry name" value="NAD(P)-bd_dom_sf"/>
</dbReference>
<proteinExistence type="predicted"/>
<dbReference type="STRING" id="93625.A0A409XIF2"/>
<dbReference type="AlphaFoldDB" id="A0A409XIF2"/>
<dbReference type="Gene3D" id="3.90.25.10">
    <property type="entry name" value="UDP-galactose 4-epimerase, domain 1"/>
    <property type="match status" value="4"/>
</dbReference>
<dbReference type="InterPro" id="IPR001509">
    <property type="entry name" value="Epimerase_deHydtase"/>
</dbReference>
<dbReference type="Proteomes" id="UP000283269">
    <property type="component" value="Unassembled WGS sequence"/>
</dbReference>
<dbReference type="InParanoid" id="A0A409XIF2"/>
<sequence length="1037" mass="114838">MTTLITGGTGKTGIALARLLKQAGHPVLIASRSGKAPESFKAVEFDWLDPTTFQNPFQANTTIDKLYLIAPPVFDSIRHVKPFLDFAVSQGVKRFVAVTSTQSNPGDVPLGTLHQCLLDLKVDYAILRPTWFIENFSTNFYMSIREKNEIFSSAEDGRVPFVSAEDIAQAAFDAFTAEKSPNRDYFLVGPELYSYDEAAKLLSSVLGREITHKRNSVEQQTQIFGYFLGGNGKTGSILAKLLHQADVPFLIASRAGKAPESYKAVAFNWLDPTTFENPFKADPTIDKIYIVGPDNVYDALPHIKPFLELAVSKGVKRFVALTSTQSQPGDRPSGVIHQVLLELGVDFTILKPTWFIENFATMFYMSIRENDEISTTTENGRVPFISAQDIAEAGFKALTSEKTLEQEYLILGPELHSYDDAAKLLSTVLGRTITHRKISVDEKTQALSHFLVPEYAAYLANIEHLIAGGSEEKFTHEANDRNTADMTILVTGGTGKTGSILAKLLHQAGIPVVIASRSAKAIEPFKSVKFDWSDPTTFENPFKADSSIDKVYVVSPDGLYDVIPVMKPFLEYAVSKGVKRFVALTGSQFNPVDGPSGATRQCVVSLGVDYTILRAKWLPTDAPCSDNFSNGFDRTIRESNELCTCGEDGKVPFVAAQDIAQAAFDALTADKSPNKDLYIVGPELFSHDEAMLLLSQVLGREIKHKRVSVEHQRNVYSGIMPADFAIYLAGLEHMLAVGSEERVFNETDDKKIMTILLTGGTGKTGLALAELLHESGHSLLITSRTGKAPEPYKAVKFDWFDRTTFEAPFQSDPNIDKVFLIDPPAFDVLPHVKPFIDMAIFKGVRRFVAVTTTQTNPGDTPLGRVHQYLLDLGVDYAVLRPTWFIENFGTDLQPSIRDNDEISSSGEDGKVPFVSVKDIARAAFNALTAKDSLNKDIFVIGPELYSYDEASKSHDTPLYFGTIGRREITHRRKSVLQQAEAFEHFLSPEYAAHLARVENLISEGGEEKFFYESEDRKFVGKQTLSGYIQDNRGLWMR</sequence>
<dbReference type="InterPro" id="IPR051604">
    <property type="entry name" value="Ergot_Alk_Oxidoreductase"/>
</dbReference>
<keyword evidence="3" id="KW-1185">Reference proteome</keyword>
<evidence type="ECO:0000259" key="1">
    <source>
        <dbReference type="Pfam" id="PF01370"/>
    </source>
</evidence>
<feature type="domain" description="NAD-dependent epimerase/dehydratase" evidence="1">
    <location>
        <begin position="488"/>
        <end position="554"/>
    </location>
</feature>
<dbReference type="Gene3D" id="3.40.50.720">
    <property type="entry name" value="NAD(P)-binding Rossmann-like Domain"/>
    <property type="match status" value="4"/>
</dbReference>
<protein>
    <recommendedName>
        <fullName evidence="1">NAD-dependent epimerase/dehydratase domain-containing protein</fullName>
    </recommendedName>
</protein>
<accession>A0A409XIF2</accession>
<dbReference type="Pfam" id="PF01370">
    <property type="entry name" value="Epimerase"/>
    <property type="match status" value="2"/>
</dbReference>
<dbReference type="EMBL" id="NHYD01001617">
    <property type="protein sequence ID" value="PPQ90529.1"/>
    <property type="molecule type" value="Genomic_DNA"/>
</dbReference>
<gene>
    <name evidence="2" type="ORF">CVT25_015819</name>
</gene>